<accession>A0ACA9KCV4</accession>
<reference evidence="1" key="1">
    <citation type="submission" date="2021-06" db="EMBL/GenBank/DDBJ databases">
        <authorList>
            <person name="Kallberg Y."/>
            <person name="Tangrot J."/>
            <person name="Rosling A."/>
        </authorList>
    </citation>
    <scope>NUCLEOTIDE SEQUENCE</scope>
    <source>
        <strain evidence="1">MA461A</strain>
    </source>
</reference>
<evidence type="ECO:0000313" key="1">
    <source>
        <dbReference type="EMBL" id="CAG8465573.1"/>
    </source>
</evidence>
<proteinExistence type="predicted"/>
<evidence type="ECO:0000313" key="2">
    <source>
        <dbReference type="Proteomes" id="UP000789920"/>
    </source>
</evidence>
<protein>
    <submittedName>
        <fullName evidence="1">36197_t:CDS:1</fullName>
    </submittedName>
</protein>
<sequence length="359" mass="42155">MEVVSDNNFDSNVNTNFAVEVDNINNDEEIQQEIANTIINHAQTYSMDKEEEATKQINFIKPHGSYKNEYGGVWTKHYICSRSGTKQVRNDRVQGGNSQKKRQVQKESKKLVVDYNHNGHTPGSRADVQHLRKSEETITEIKKFARQGLSLSAIRQLMKAPEEITERYFTSKDVVPNRDELLTYEDIYNVIYKEIHSKYHHNNNDAISVLHWANILRNNRENMNNLNDPILSCFQMHSENQKFLLGFHTPWQYKMYQKYHELVHIDSTHNTNSSKYFLFTILIRHPHSGHGVPLAWLILESCDSQTIEIWFRMLKNDGWAEPTAVMLDNDNAEINAIHNVFPHSKIFLCWWHLKRAWCR</sequence>
<name>A0ACA9KCV4_9GLOM</name>
<dbReference type="Proteomes" id="UP000789920">
    <property type="component" value="Unassembled WGS sequence"/>
</dbReference>
<dbReference type="EMBL" id="CAJVQC010000256">
    <property type="protein sequence ID" value="CAG8465573.1"/>
    <property type="molecule type" value="Genomic_DNA"/>
</dbReference>
<comment type="caution">
    <text evidence="1">The sequence shown here is derived from an EMBL/GenBank/DDBJ whole genome shotgun (WGS) entry which is preliminary data.</text>
</comment>
<keyword evidence="2" id="KW-1185">Reference proteome</keyword>
<gene>
    <name evidence="1" type="ORF">RPERSI_LOCUS345</name>
</gene>
<organism evidence="1 2">
    <name type="scientific">Racocetra persica</name>
    <dbReference type="NCBI Taxonomy" id="160502"/>
    <lineage>
        <taxon>Eukaryota</taxon>
        <taxon>Fungi</taxon>
        <taxon>Fungi incertae sedis</taxon>
        <taxon>Mucoromycota</taxon>
        <taxon>Glomeromycotina</taxon>
        <taxon>Glomeromycetes</taxon>
        <taxon>Diversisporales</taxon>
        <taxon>Gigasporaceae</taxon>
        <taxon>Racocetra</taxon>
    </lineage>
</organism>